<evidence type="ECO:0000256" key="5">
    <source>
        <dbReference type="ARBA" id="ARBA00022692"/>
    </source>
</evidence>
<evidence type="ECO:0000256" key="4">
    <source>
        <dbReference type="ARBA" id="ARBA00019868"/>
    </source>
</evidence>
<evidence type="ECO:0000313" key="10">
    <source>
        <dbReference type="EMBL" id="GHP09807.1"/>
    </source>
</evidence>
<comment type="subcellular location">
    <subcellularLocation>
        <location evidence="2">Membrane</location>
        <topology evidence="2">Single-pass membrane protein</topology>
    </subcellularLocation>
</comment>
<keyword evidence="6 9" id="KW-1133">Transmembrane helix</keyword>
<sequence>MALALGLKALTRPVKACGAVRSRSVKVRANMRAPARSASSPASPASSVVVSARRSSVVMMAAKKAPPPGMVSFTTYLSTAPVVTFAFLIFMSGLIIEVNRYFPDPLTMTGLLVK</sequence>
<comment type="function">
    <text evidence="1">May help in the organization of the PsaE and PsaF subunits.</text>
</comment>
<keyword evidence="7 9" id="KW-0472">Membrane</keyword>
<evidence type="ECO:0000256" key="2">
    <source>
        <dbReference type="ARBA" id="ARBA00004167"/>
    </source>
</evidence>
<accession>A0A830HXW6</accession>
<organism evidence="10 11">
    <name type="scientific">Pycnococcus provasolii</name>
    <dbReference type="NCBI Taxonomy" id="41880"/>
    <lineage>
        <taxon>Eukaryota</taxon>
        <taxon>Viridiplantae</taxon>
        <taxon>Chlorophyta</taxon>
        <taxon>Pseudoscourfieldiophyceae</taxon>
        <taxon>Pseudoscourfieldiales</taxon>
        <taxon>Pycnococcaceae</taxon>
        <taxon>Pycnococcus</taxon>
    </lineage>
</organism>
<name>A0A830HXW6_9CHLO</name>
<dbReference type="InterPro" id="IPR002615">
    <property type="entry name" value="PSI_PsaJ"/>
</dbReference>
<evidence type="ECO:0000256" key="7">
    <source>
        <dbReference type="ARBA" id="ARBA00023136"/>
    </source>
</evidence>
<evidence type="ECO:0000256" key="3">
    <source>
        <dbReference type="ARBA" id="ARBA00006318"/>
    </source>
</evidence>
<dbReference type="AlphaFoldDB" id="A0A830HXW6"/>
<evidence type="ECO:0000313" key="11">
    <source>
        <dbReference type="Proteomes" id="UP000660262"/>
    </source>
</evidence>
<dbReference type="Pfam" id="PF01701">
    <property type="entry name" value="PSI_PsaJ"/>
    <property type="match status" value="1"/>
</dbReference>
<comment type="caution">
    <text evidence="10">The sequence shown here is derived from an EMBL/GenBank/DDBJ whole genome shotgun (WGS) entry which is preliminary data.</text>
</comment>
<dbReference type="HAMAP" id="MF_00522">
    <property type="entry name" value="PSI_PsaJ"/>
    <property type="match status" value="1"/>
</dbReference>
<comment type="similarity">
    <text evidence="3">Belongs to the PsaJ family.</text>
</comment>
<dbReference type="EMBL" id="BNJQ01000026">
    <property type="protein sequence ID" value="GHP09807.1"/>
    <property type="molecule type" value="Genomic_DNA"/>
</dbReference>
<evidence type="ECO:0000256" key="9">
    <source>
        <dbReference type="SAM" id="Phobius"/>
    </source>
</evidence>
<dbReference type="InterPro" id="IPR036062">
    <property type="entry name" value="PSI_PsaJ_sf"/>
</dbReference>
<dbReference type="GO" id="GO:0015979">
    <property type="term" value="P:photosynthesis"/>
    <property type="evidence" value="ECO:0007669"/>
    <property type="project" value="InterPro"/>
</dbReference>
<dbReference type="Proteomes" id="UP000660262">
    <property type="component" value="Unassembled WGS sequence"/>
</dbReference>
<dbReference type="SUPFAM" id="SSF81544">
    <property type="entry name" value="Subunit IX of photosystem I reaction centre, PsaJ"/>
    <property type="match status" value="1"/>
</dbReference>
<evidence type="ECO:0000256" key="8">
    <source>
        <dbReference type="ARBA" id="ARBA00033429"/>
    </source>
</evidence>
<feature type="transmembrane region" description="Helical" evidence="9">
    <location>
        <begin position="76"/>
        <end position="96"/>
    </location>
</feature>
<proteinExistence type="inferred from homology"/>
<protein>
    <recommendedName>
        <fullName evidence="4">Photosystem I reaction center subunit IX</fullName>
    </recommendedName>
    <alternativeName>
        <fullName evidence="8">PSI-J</fullName>
    </alternativeName>
</protein>
<gene>
    <name evidence="10" type="ORF">PPROV_000854200</name>
</gene>
<dbReference type="GO" id="GO:0009522">
    <property type="term" value="C:photosystem I"/>
    <property type="evidence" value="ECO:0007669"/>
    <property type="project" value="InterPro"/>
</dbReference>
<evidence type="ECO:0000256" key="6">
    <source>
        <dbReference type="ARBA" id="ARBA00022989"/>
    </source>
</evidence>
<dbReference type="PANTHER" id="PTHR36082:SF2">
    <property type="entry name" value="PHOTOSYSTEM I REACTION CENTER SUBUNIT IX"/>
    <property type="match status" value="1"/>
</dbReference>
<dbReference type="OrthoDB" id="1844838at2759"/>
<dbReference type="Gene3D" id="1.20.5.510">
    <property type="entry name" value="Single helix bin"/>
    <property type="match status" value="1"/>
</dbReference>
<dbReference type="PANTHER" id="PTHR36082">
    <property type="match status" value="1"/>
</dbReference>
<evidence type="ECO:0000256" key="1">
    <source>
        <dbReference type="ARBA" id="ARBA00002115"/>
    </source>
</evidence>
<reference evidence="10" key="1">
    <citation type="submission" date="2020-10" db="EMBL/GenBank/DDBJ databases">
        <title>Unveiling of a novel bifunctional photoreceptor, Dualchrome1, isolated from a cosmopolitan green alga.</title>
        <authorList>
            <person name="Suzuki S."/>
            <person name="Kawachi M."/>
        </authorList>
    </citation>
    <scope>NUCLEOTIDE SEQUENCE</scope>
    <source>
        <strain evidence="10">NIES 2893</strain>
    </source>
</reference>
<keyword evidence="11" id="KW-1185">Reference proteome</keyword>
<keyword evidence="5 9" id="KW-0812">Transmembrane</keyword>